<organism evidence="17 18">
    <name type="scientific">Diachasma alloeum</name>
    <dbReference type="NCBI Taxonomy" id="454923"/>
    <lineage>
        <taxon>Eukaryota</taxon>
        <taxon>Metazoa</taxon>
        <taxon>Ecdysozoa</taxon>
        <taxon>Arthropoda</taxon>
        <taxon>Hexapoda</taxon>
        <taxon>Insecta</taxon>
        <taxon>Pterygota</taxon>
        <taxon>Neoptera</taxon>
        <taxon>Endopterygota</taxon>
        <taxon>Hymenoptera</taxon>
        <taxon>Apocrita</taxon>
        <taxon>Ichneumonoidea</taxon>
        <taxon>Braconidae</taxon>
        <taxon>Opiinae</taxon>
        <taxon>Diachasma</taxon>
    </lineage>
</organism>
<proteinExistence type="inferred from homology"/>
<keyword evidence="3" id="KW-0813">Transport</keyword>
<dbReference type="PANTHER" id="PTHR42643">
    <property type="entry name" value="IONOTROPIC RECEPTOR 20A-RELATED"/>
    <property type="match status" value="1"/>
</dbReference>
<keyword evidence="8 13" id="KW-0472">Membrane</keyword>
<keyword evidence="14" id="KW-0732">Signal</keyword>
<feature type="chain" id="PRO_5020031298" evidence="14">
    <location>
        <begin position="16"/>
        <end position="617"/>
    </location>
</feature>
<dbReference type="KEGG" id="dam:107037630"/>
<gene>
    <name evidence="17" type="primary">Ir110</name>
    <name evidence="17" type="ORF">DALL_DALL000188</name>
</gene>
<evidence type="ECO:0000256" key="5">
    <source>
        <dbReference type="ARBA" id="ARBA00022692"/>
    </source>
</evidence>
<dbReference type="Gene3D" id="3.40.190.10">
    <property type="entry name" value="Periplasmic binding protein-like II"/>
    <property type="match status" value="1"/>
</dbReference>
<dbReference type="AlphaFoldDB" id="A0A4E0S3R5"/>
<dbReference type="OrthoDB" id="8195021at2759"/>
<dbReference type="GO" id="GO:0015276">
    <property type="term" value="F:ligand-gated monoatomic ion channel activity"/>
    <property type="evidence" value="ECO:0007669"/>
    <property type="project" value="InterPro"/>
</dbReference>
<reference evidence="17" key="1">
    <citation type="submission" date="2019-02" db="EMBL/GenBank/DDBJ databases">
        <title>Genome of the parasitoid wasp Diachasma alloeum, an emerging model for ecological speciation and transitions to asexual reproduction.</title>
        <authorList>
            <person name="Robertson H.M."/>
            <person name="Walden K.K."/>
            <person name="Tvedte E.S."/>
            <person name="Hood G.R."/>
            <person name="Feder J.L."/>
            <person name="Forbes A.A."/>
            <person name="Logsdon J.M."/>
            <person name="Mcelroy K.E."/>
        </authorList>
    </citation>
    <scope>NUCLEOTIDE SEQUENCE [LARGE SCALE GENOMIC DNA]</scope>
    <source>
        <strain evidence="17">Michigan</strain>
    </source>
</reference>
<feature type="signal peptide" evidence="14">
    <location>
        <begin position="1"/>
        <end position="15"/>
    </location>
</feature>
<comment type="similarity">
    <text evidence="2">Belongs to the glutamate-gated ion channel (TC 1.A.10.1) family.</text>
</comment>
<dbReference type="Pfam" id="PF00060">
    <property type="entry name" value="Lig_chan"/>
    <property type="match status" value="1"/>
</dbReference>
<keyword evidence="12" id="KW-0407">Ion channel</keyword>
<feature type="domain" description="Ionotropic glutamate receptor C-terminal" evidence="15">
    <location>
        <begin position="332"/>
        <end position="448"/>
    </location>
</feature>
<name>A0A4E0S3R5_9HYME</name>
<evidence type="ECO:0000256" key="7">
    <source>
        <dbReference type="ARBA" id="ARBA00023065"/>
    </source>
</evidence>
<dbReference type="InterPro" id="IPR052192">
    <property type="entry name" value="Insect_Ionotropic_Sensory_Rcpt"/>
</dbReference>
<feature type="transmembrane region" description="Helical" evidence="13">
    <location>
        <begin position="393"/>
        <end position="418"/>
    </location>
</feature>
<keyword evidence="7" id="KW-0406">Ion transport</keyword>
<feature type="domain" description="Ionotropic glutamate receptor L-glutamate and glycine-binding" evidence="16">
    <location>
        <begin position="225"/>
        <end position="306"/>
    </location>
</feature>
<evidence type="ECO:0000256" key="11">
    <source>
        <dbReference type="ARBA" id="ARBA00023286"/>
    </source>
</evidence>
<keyword evidence="5 13" id="KW-0812">Transmembrane</keyword>
<keyword evidence="9 17" id="KW-0675">Receptor</keyword>
<evidence type="ECO:0000256" key="8">
    <source>
        <dbReference type="ARBA" id="ARBA00023136"/>
    </source>
</evidence>
<evidence type="ECO:0000256" key="3">
    <source>
        <dbReference type="ARBA" id="ARBA00022448"/>
    </source>
</evidence>
<evidence type="ECO:0000256" key="14">
    <source>
        <dbReference type="SAM" id="SignalP"/>
    </source>
</evidence>
<dbReference type="Gene3D" id="1.10.287.70">
    <property type="match status" value="1"/>
</dbReference>
<keyword evidence="11" id="KW-1071">Ligand-gated ion channel</keyword>
<evidence type="ECO:0000256" key="1">
    <source>
        <dbReference type="ARBA" id="ARBA00004651"/>
    </source>
</evidence>
<evidence type="ECO:0000313" key="18">
    <source>
        <dbReference type="Proteomes" id="UP000297026"/>
    </source>
</evidence>
<evidence type="ECO:0000256" key="2">
    <source>
        <dbReference type="ARBA" id="ARBA00008685"/>
    </source>
</evidence>
<evidence type="ECO:0000259" key="15">
    <source>
        <dbReference type="Pfam" id="PF00060"/>
    </source>
</evidence>
<evidence type="ECO:0000256" key="10">
    <source>
        <dbReference type="ARBA" id="ARBA00023180"/>
    </source>
</evidence>
<evidence type="ECO:0000256" key="13">
    <source>
        <dbReference type="SAM" id="Phobius"/>
    </source>
</evidence>
<dbReference type="GeneID" id="107037630"/>
<feature type="transmembrane region" description="Helical" evidence="13">
    <location>
        <begin position="570"/>
        <end position="590"/>
    </location>
</feature>
<dbReference type="InterPro" id="IPR019594">
    <property type="entry name" value="Glu/Gly-bd"/>
</dbReference>
<keyword evidence="10" id="KW-0325">Glycoprotein</keyword>
<dbReference type="InterPro" id="IPR001320">
    <property type="entry name" value="Iontro_rcpt_C"/>
</dbReference>
<dbReference type="PANTHER" id="PTHR42643:SF30">
    <property type="entry name" value="IONOTROPIC RECEPTOR 40A-RELATED"/>
    <property type="match status" value="1"/>
</dbReference>
<accession>A0A4E0S3R5</accession>
<evidence type="ECO:0000256" key="4">
    <source>
        <dbReference type="ARBA" id="ARBA00022475"/>
    </source>
</evidence>
<dbReference type="CTD" id="111413052"/>
<dbReference type="SUPFAM" id="SSF53850">
    <property type="entry name" value="Periplasmic binding protein-like II"/>
    <property type="match status" value="1"/>
</dbReference>
<keyword evidence="4" id="KW-1003">Cell membrane</keyword>
<dbReference type="Pfam" id="PF10613">
    <property type="entry name" value="Lig_chan-Glu_bd"/>
    <property type="match status" value="1"/>
</dbReference>
<dbReference type="EMBL" id="ML158611">
    <property type="protein sequence ID" value="THK33005.1"/>
    <property type="molecule type" value="Genomic_DNA"/>
</dbReference>
<dbReference type="GO" id="GO:0050906">
    <property type="term" value="P:detection of stimulus involved in sensory perception"/>
    <property type="evidence" value="ECO:0007669"/>
    <property type="project" value="UniProtKB-ARBA"/>
</dbReference>
<keyword evidence="6 13" id="KW-1133">Transmembrane helix</keyword>
<feature type="transmembrane region" description="Helical" evidence="13">
    <location>
        <begin position="334"/>
        <end position="352"/>
    </location>
</feature>
<protein>
    <submittedName>
        <fullName evidence="17">Ionotropic receptor 110</fullName>
    </submittedName>
</protein>
<evidence type="ECO:0000256" key="9">
    <source>
        <dbReference type="ARBA" id="ARBA00023170"/>
    </source>
</evidence>
<evidence type="ECO:0000259" key="16">
    <source>
        <dbReference type="Pfam" id="PF10613"/>
    </source>
</evidence>
<keyword evidence="18" id="KW-1185">Reference proteome</keyword>
<comment type="subcellular location">
    <subcellularLocation>
        <location evidence="1">Cell membrane</location>
        <topology evidence="1">Multi-pass membrane protein</topology>
    </subcellularLocation>
</comment>
<dbReference type="Proteomes" id="UP000297026">
    <property type="component" value="Unassembled WGS sequence"/>
</dbReference>
<evidence type="ECO:0000256" key="6">
    <source>
        <dbReference type="ARBA" id="ARBA00022989"/>
    </source>
</evidence>
<sequence>MLSLTSLILWTTCMASPIVFSHEVTHYGSLIKNIYDKYGRTGVIIASATSHLSFEKTSTWHELTGMLSNEGISALIIDFRQFENRLKVYIEKTYPPLIVIDLDTVEALHSFEIITKNADMSYSVWLIFFSGDVDHDVCKYCREPHGNLFNLNFGSKALISCCASKMIEEWWSTQKNHTKRQNVARLTNENPGIVWFSQKLISDGRQSMDGQILRVTALADLQIKNKRNKDLYGDAGKFLAALSTVMNFTVPNIIWEKTYGAWNRETSKWTGILGRIHRQEADLSINSIVMTSERSNIIRFTTPIMSGVYQLHFRKLDSARFTWDAYFKVFAADVWIVIIGLILTAPIVLTLIEWNARKSHFLPLLAKHYSFVWGIYCQQGLSDFPDETPLRIIYISLMMSALVVSATYGASFMSILAVSSSFSPFSSMEEFAGDGRYKFIVPRNSSSYYEFKNSNLTLMKKMMSLMKPVNSLPQTFVEGFQQVCKDRVALYTHEFRKRLLSNLIPCEITSINTGKMETVAMIVPRNSPYIEPINHFIQELTFEGIFRKLVKNSNPQHYEYGFQPAHLQGITPLIVVWISGVLIASFIFIFERTSYLSTQESHIRNRRGTKNNAKHPH</sequence>
<dbReference type="GO" id="GO:0005886">
    <property type="term" value="C:plasma membrane"/>
    <property type="evidence" value="ECO:0007669"/>
    <property type="project" value="UniProtKB-SubCell"/>
</dbReference>
<evidence type="ECO:0000313" key="17">
    <source>
        <dbReference type="EMBL" id="THK33005.1"/>
    </source>
</evidence>
<evidence type="ECO:0000256" key="12">
    <source>
        <dbReference type="ARBA" id="ARBA00023303"/>
    </source>
</evidence>